<dbReference type="InterPro" id="IPR012823">
    <property type="entry name" value="Flagell_FliJ"/>
</dbReference>
<dbReference type="GO" id="GO:0005886">
    <property type="term" value="C:plasma membrane"/>
    <property type="evidence" value="ECO:0007669"/>
    <property type="project" value="UniProtKB-SubCell"/>
</dbReference>
<gene>
    <name evidence="12" type="ORF">KKC1_20660</name>
</gene>
<keyword evidence="11" id="KW-0175">Coiled coil</keyword>
<keyword evidence="7" id="KW-1005">Bacterial flagellum biogenesis</keyword>
<accession>A0A1Z5HUF8</accession>
<keyword evidence="12" id="KW-0969">Cilium</keyword>
<keyword evidence="10" id="KW-1006">Bacterial flagellum protein export</keyword>
<reference evidence="13" key="1">
    <citation type="journal article" date="2017" name="Appl. Environ. Microbiol.">
        <title>Genomic Analysis of Calderihabitans maritimus KKC1, a Thermophilic, Hydrogenogenic, Carboxydotrophic Bacterium Isolated from Marine Sediment.</title>
        <authorList>
            <person name="Omae K."/>
            <person name="Yoneda Y."/>
            <person name="Fukuyama Y."/>
            <person name="Yoshida T."/>
            <person name="Sako Y."/>
        </authorList>
    </citation>
    <scope>NUCLEOTIDE SEQUENCE [LARGE SCALE GENOMIC DNA]</scope>
    <source>
        <strain evidence="13">KKC1</strain>
    </source>
</reference>
<dbReference type="NCBIfam" id="TIGR02473">
    <property type="entry name" value="flagell_FliJ"/>
    <property type="match status" value="1"/>
</dbReference>
<evidence type="ECO:0000256" key="9">
    <source>
        <dbReference type="ARBA" id="ARBA00023136"/>
    </source>
</evidence>
<dbReference type="GO" id="GO:0015031">
    <property type="term" value="P:protein transport"/>
    <property type="evidence" value="ECO:0007669"/>
    <property type="project" value="UniProtKB-KW"/>
</dbReference>
<comment type="subcellular location">
    <subcellularLocation>
        <location evidence="1">Cell membrane</location>
        <topology evidence="1">Peripheral membrane protein</topology>
        <orientation evidence="1">Cytoplasmic side</orientation>
    </subcellularLocation>
</comment>
<keyword evidence="13" id="KW-1185">Reference proteome</keyword>
<evidence type="ECO:0000256" key="10">
    <source>
        <dbReference type="ARBA" id="ARBA00023225"/>
    </source>
</evidence>
<evidence type="ECO:0000256" key="6">
    <source>
        <dbReference type="ARBA" id="ARBA00022500"/>
    </source>
</evidence>
<evidence type="ECO:0000256" key="2">
    <source>
        <dbReference type="ARBA" id="ARBA00010004"/>
    </source>
</evidence>
<sequence length="150" mass="18304">MKKFRFRLEGVRNYRQALEENLKLQLAAAYREREQEEIRLEAYRKEREKFFRQIPLSGNLDLGTLQHHFIYLETLEQQIEEQMQEVERAERRVQDAGRRVRDAVQQRKILDRLRERQKEEYDYELARQEQGDLDEAGLTSYWKKARKGGE</sequence>
<dbReference type="GO" id="GO:0044781">
    <property type="term" value="P:bacterial-type flagellum organization"/>
    <property type="evidence" value="ECO:0007669"/>
    <property type="project" value="UniProtKB-KW"/>
</dbReference>
<feature type="coiled-coil region" evidence="11">
    <location>
        <begin position="19"/>
        <end position="120"/>
    </location>
</feature>
<dbReference type="Proteomes" id="UP000197032">
    <property type="component" value="Unassembled WGS sequence"/>
</dbReference>
<dbReference type="GO" id="GO:0009288">
    <property type="term" value="C:bacterial-type flagellum"/>
    <property type="evidence" value="ECO:0007669"/>
    <property type="project" value="InterPro"/>
</dbReference>
<dbReference type="InterPro" id="IPR053716">
    <property type="entry name" value="Flag_assembly_chemotaxis_eff"/>
</dbReference>
<dbReference type="OrthoDB" id="2087173at2"/>
<dbReference type="GO" id="GO:0006935">
    <property type="term" value="P:chemotaxis"/>
    <property type="evidence" value="ECO:0007669"/>
    <property type="project" value="UniProtKB-KW"/>
</dbReference>
<protein>
    <recommendedName>
        <fullName evidence="3">Flagellar FliJ protein</fullName>
    </recommendedName>
</protein>
<name>A0A1Z5HUF8_9FIRM</name>
<dbReference type="Gene3D" id="1.10.287.1700">
    <property type="match status" value="1"/>
</dbReference>
<dbReference type="AlphaFoldDB" id="A0A1Z5HUF8"/>
<keyword evidence="12" id="KW-0966">Cell projection</keyword>
<evidence type="ECO:0000313" key="12">
    <source>
        <dbReference type="EMBL" id="GAW92920.1"/>
    </source>
</evidence>
<keyword evidence="9" id="KW-0472">Membrane</keyword>
<proteinExistence type="inferred from homology"/>
<evidence type="ECO:0000256" key="5">
    <source>
        <dbReference type="ARBA" id="ARBA00022475"/>
    </source>
</evidence>
<keyword evidence="12" id="KW-0282">Flagellum</keyword>
<evidence type="ECO:0000256" key="3">
    <source>
        <dbReference type="ARBA" id="ARBA00020392"/>
    </source>
</evidence>
<evidence type="ECO:0000256" key="1">
    <source>
        <dbReference type="ARBA" id="ARBA00004413"/>
    </source>
</evidence>
<keyword evidence="6" id="KW-0145">Chemotaxis</keyword>
<evidence type="ECO:0000256" key="11">
    <source>
        <dbReference type="SAM" id="Coils"/>
    </source>
</evidence>
<dbReference type="GO" id="GO:0071973">
    <property type="term" value="P:bacterial-type flagellum-dependent cell motility"/>
    <property type="evidence" value="ECO:0007669"/>
    <property type="project" value="InterPro"/>
</dbReference>
<comment type="similarity">
    <text evidence="2">Belongs to the FliJ family.</text>
</comment>
<evidence type="ECO:0000256" key="7">
    <source>
        <dbReference type="ARBA" id="ARBA00022795"/>
    </source>
</evidence>
<evidence type="ECO:0000256" key="8">
    <source>
        <dbReference type="ARBA" id="ARBA00022927"/>
    </source>
</evidence>
<dbReference type="RefSeq" id="WP_088554169.1">
    <property type="nucleotide sequence ID" value="NZ_BDGJ01000111.1"/>
</dbReference>
<evidence type="ECO:0000313" key="13">
    <source>
        <dbReference type="Proteomes" id="UP000197032"/>
    </source>
</evidence>
<dbReference type="Pfam" id="PF02050">
    <property type="entry name" value="FliJ"/>
    <property type="match status" value="1"/>
</dbReference>
<evidence type="ECO:0000256" key="4">
    <source>
        <dbReference type="ARBA" id="ARBA00022448"/>
    </source>
</evidence>
<keyword evidence="4" id="KW-0813">Transport</keyword>
<keyword evidence="5" id="KW-1003">Cell membrane</keyword>
<dbReference type="EMBL" id="BDGJ01000111">
    <property type="protein sequence ID" value="GAW92920.1"/>
    <property type="molecule type" value="Genomic_DNA"/>
</dbReference>
<comment type="caution">
    <text evidence="12">The sequence shown here is derived from an EMBL/GenBank/DDBJ whole genome shotgun (WGS) entry which is preliminary data.</text>
</comment>
<organism evidence="12 13">
    <name type="scientific">Calderihabitans maritimus</name>
    <dbReference type="NCBI Taxonomy" id="1246530"/>
    <lineage>
        <taxon>Bacteria</taxon>
        <taxon>Bacillati</taxon>
        <taxon>Bacillota</taxon>
        <taxon>Clostridia</taxon>
        <taxon>Neomoorellales</taxon>
        <taxon>Calderihabitantaceae</taxon>
        <taxon>Calderihabitans</taxon>
    </lineage>
</organism>
<keyword evidence="8" id="KW-0653">Protein transport</keyword>